<name>A0A382G0C2_9ZZZZ</name>
<evidence type="ECO:0008006" key="2">
    <source>
        <dbReference type="Google" id="ProtNLM"/>
    </source>
</evidence>
<protein>
    <recommendedName>
        <fullName evidence="2">Amidohydrolase 3 domain-containing protein</fullName>
    </recommendedName>
</protein>
<dbReference type="InterPro" id="IPR011059">
    <property type="entry name" value="Metal-dep_hydrolase_composite"/>
</dbReference>
<reference evidence="1" key="1">
    <citation type="submission" date="2018-05" db="EMBL/GenBank/DDBJ databases">
        <authorList>
            <person name="Lanie J.A."/>
            <person name="Ng W.-L."/>
            <person name="Kazmierczak K.M."/>
            <person name="Andrzejewski T.M."/>
            <person name="Davidsen T.M."/>
            <person name="Wayne K.J."/>
            <person name="Tettelin H."/>
            <person name="Glass J.I."/>
            <person name="Rusch D."/>
            <person name="Podicherti R."/>
            <person name="Tsui H.-C.T."/>
            <person name="Winkler M.E."/>
        </authorList>
    </citation>
    <scope>NUCLEOTIDE SEQUENCE</scope>
</reference>
<dbReference type="GO" id="GO:0016810">
    <property type="term" value="F:hydrolase activity, acting on carbon-nitrogen (but not peptide) bonds"/>
    <property type="evidence" value="ECO:0007669"/>
    <property type="project" value="InterPro"/>
</dbReference>
<dbReference type="SUPFAM" id="SSF51338">
    <property type="entry name" value="Composite domain of metallo-dependent hydrolases"/>
    <property type="match status" value="1"/>
</dbReference>
<sequence length="50" mass="5509">MNSIPVYRLLILLLALGTSHAYSQNSYDIIINNGRVIDGSGNPWYEADVA</sequence>
<evidence type="ECO:0000313" key="1">
    <source>
        <dbReference type="EMBL" id="SVB68766.1"/>
    </source>
</evidence>
<dbReference type="EMBL" id="UINC01052900">
    <property type="protein sequence ID" value="SVB68766.1"/>
    <property type="molecule type" value="Genomic_DNA"/>
</dbReference>
<dbReference type="Gene3D" id="2.30.40.10">
    <property type="entry name" value="Urease, subunit C, domain 1"/>
    <property type="match status" value="1"/>
</dbReference>
<dbReference type="AlphaFoldDB" id="A0A382G0C2"/>
<accession>A0A382G0C2</accession>
<proteinExistence type="predicted"/>
<feature type="non-terminal residue" evidence="1">
    <location>
        <position position="50"/>
    </location>
</feature>
<gene>
    <name evidence="1" type="ORF">METZ01_LOCUS221620</name>
</gene>
<organism evidence="1">
    <name type="scientific">marine metagenome</name>
    <dbReference type="NCBI Taxonomy" id="408172"/>
    <lineage>
        <taxon>unclassified sequences</taxon>
        <taxon>metagenomes</taxon>
        <taxon>ecological metagenomes</taxon>
    </lineage>
</organism>